<dbReference type="EMBL" id="AFRT01001582">
    <property type="protein sequence ID" value="ELU39938.1"/>
    <property type="molecule type" value="Genomic_DNA"/>
</dbReference>
<dbReference type="Pfam" id="PF07479">
    <property type="entry name" value="NAD_Gly3P_dh_C"/>
    <property type="match status" value="1"/>
</dbReference>
<dbReference type="Pfam" id="PF01210">
    <property type="entry name" value="NAD_Gly3P_dh_N"/>
    <property type="match status" value="1"/>
</dbReference>
<dbReference type="PANTHER" id="PTHR11728:SF1">
    <property type="entry name" value="GLYCEROL-3-PHOSPHATE DEHYDROGENASE [NAD(+)] 2, CHLOROPLASTIC"/>
    <property type="match status" value="1"/>
</dbReference>
<evidence type="ECO:0000259" key="7">
    <source>
        <dbReference type="Pfam" id="PF01210"/>
    </source>
</evidence>
<evidence type="ECO:0000256" key="3">
    <source>
        <dbReference type="ARBA" id="ARBA00023027"/>
    </source>
</evidence>
<dbReference type="OrthoDB" id="10263760at2759"/>
<name>L8WT61_THACA</name>
<keyword evidence="3 5" id="KW-0520">NAD</keyword>
<dbReference type="OMA" id="NIYTPIA"/>
<sequence length="424" mass="46225">MILRALYRTPLSKEFNPGYYMHKPSHAPTYIFALLNIQQTPFLKPQRSLFTNHCCQSNHNTVLNSLRMTSTSKPTSRVLVLGAGNFGSCLADHLADSTHRVYLWARSKQIVDTFNKERRNEKYLTDHVFPEGIDAIGPELPSADFLNDVDVVLFAVPTQGLRKVLEELHPRMPKNRIPLMIFVNKGIETGSQALTLEIIAESCGPDVAKASTFISGPSFAKEIVKRQPTTVSVSSLSLSHAQQASDLFHQPWFRCYTGADPVGVELAGALKNVYAIAAGIADGLGYENNTRAGLITRALAEMTRIGSAYGASPLTFLSLAGDLMLTCTSSKSRNYTVGYRLGKGEQLDHIIRTLGSVAEGVTTSEGLKPMTQKLGVYAPGRDAKDVAIQLMNEPPLREIDLPQGAGAPVEELKKKLGVDSLDPA</sequence>
<organism evidence="9 10">
    <name type="scientific">Thanatephorus cucumeris (strain AG1-IA)</name>
    <name type="common">Rice sheath blight fungus</name>
    <name type="synonym">Rhizoctonia solani</name>
    <dbReference type="NCBI Taxonomy" id="983506"/>
    <lineage>
        <taxon>Eukaryota</taxon>
        <taxon>Fungi</taxon>
        <taxon>Dikarya</taxon>
        <taxon>Basidiomycota</taxon>
        <taxon>Agaricomycotina</taxon>
        <taxon>Agaricomycetes</taxon>
        <taxon>Cantharellales</taxon>
        <taxon>Ceratobasidiaceae</taxon>
        <taxon>Rhizoctonia</taxon>
        <taxon>Rhizoctonia solani AG-1</taxon>
    </lineage>
</organism>
<dbReference type="EC" id="1.1.1.8" evidence="6"/>
<dbReference type="HAMAP" id="MF_00394">
    <property type="entry name" value="NAD_Glyc3P_dehydrog"/>
    <property type="match status" value="1"/>
</dbReference>
<dbReference type="Proteomes" id="UP000011668">
    <property type="component" value="Unassembled WGS sequence"/>
</dbReference>
<dbReference type="InterPro" id="IPR013328">
    <property type="entry name" value="6PGD_dom2"/>
</dbReference>
<dbReference type="GO" id="GO:0046168">
    <property type="term" value="P:glycerol-3-phosphate catabolic process"/>
    <property type="evidence" value="ECO:0007669"/>
    <property type="project" value="UniProtKB-UniRule"/>
</dbReference>
<dbReference type="GO" id="GO:0005975">
    <property type="term" value="P:carbohydrate metabolic process"/>
    <property type="evidence" value="ECO:0007669"/>
    <property type="project" value="InterPro"/>
</dbReference>
<dbReference type="GO" id="GO:0005829">
    <property type="term" value="C:cytosol"/>
    <property type="evidence" value="ECO:0007669"/>
    <property type="project" value="TreeGrafter"/>
</dbReference>
<dbReference type="PROSITE" id="PS00957">
    <property type="entry name" value="NAD_G3PDH"/>
    <property type="match status" value="1"/>
</dbReference>
<reference evidence="9 10" key="1">
    <citation type="journal article" date="2013" name="Nat. Commun.">
        <title>The evolution and pathogenic mechanisms of the rice sheath blight pathogen.</title>
        <authorList>
            <person name="Zheng A."/>
            <person name="Lin R."/>
            <person name="Xu L."/>
            <person name="Qin P."/>
            <person name="Tang C."/>
            <person name="Ai P."/>
            <person name="Zhang D."/>
            <person name="Liu Y."/>
            <person name="Sun Z."/>
            <person name="Feng H."/>
            <person name="Wang Y."/>
            <person name="Chen Y."/>
            <person name="Liang X."/>
            <person name="Fu R."/>
            <person name="Li Q."/>
            <person name="Zhang J."/>
            <person name="Yu X."/>
            <person name="Xie Z."/>
            <person name="Ding L."/>
            <person name="Guan P."/>
            <person name="Tang J."/>
            <person name="Liang Y."/>
            <person name="Wang S."/>
            <person name="Deng Q."/>
            <person name="Li S."/>
            <person name="Zhu J."/>
            <person name="Wang L."/>
            <person name="Liu H."/>
            <person name="Li P."/>
        </authorList>
    </citation>
    <scope>NUCLEOTIDE SEQUENCE [LARGE SCALE GENOMIC DNA]</scope>
    <source>
        <strain evidence="10">AG-1 IA</strain>
    </source>
</reference>
<evidence type="ECO:0000313" key="9">
    <source>
        <dbReference type="EMBL" id="ELU39938.1"/>
    </source>
</evidence>
<dbReference type="InterPro" id="IPR036291">
    <property type="entry name" value="NAD(P)-bd_dom_sf"/>
</dbReference>
<evidence type="ECO:0000259" key="8">
    <source>
        <dbReference type="Pfam" id="PF07479"/>
    </source>
</evidence>
<dbReference type="InterPro" id="IPR008927">
    <property type="entry name" value="6-PGluconate_DH-like_C_sf"/>
</dbReference>
<proteinExistence type="inferred from homology"/>
<evidence type="ECO:0000256" key="6">
    <source>
        <dbReference type="RuleBase" id="RU361243"/>
    </source>
</evidence>
<comment type="catalytic activity">
    <reaction evidence="4 6">
        <text>sn-glycerol 3-phosphate + NAD(+) = dihydroxyacetone phosphate + NADH + H(+)</text>
        <dbReference type="Rhea" id="RHEA:11092"/>
        <dbReference type="ChEBI" id="CHEBI:15378"/>
        <dbReference type="ChEBI" id="CHEBI:57540"/>
        <dbReference type="ChEBI" id="CHEBI:57597"/>
        <dbReference type="ChEBI" id="CHEBI:57642"/>
        <dbReference type="ChEBI" id="CHEBI:57945"/>
        <dbReference type="EC" id="1.1.1.8"/>
    </reaction>
</comment>
<dbReference type="GO" id="GO:0051287">
    <property type="term" value="F:NAD binding"/>
    <property type="evidence" value="ECO:0007669"/>
    <property type="project" value="UniProtKB-UniRule"/>
</dbReference>
<feature type="domain" description="Glycerol-3-phosphate dehydrogenase NAD-dependent C-terminal" evidence="8">
    <location>
        <begin position="260"/>
        <end position="379"/>
    </location>
</feature>
<keyword evidence="2 5" id="KW-0560">Oxidoreductase</keyword>
<dbReference type="FunFam" id="3.40.50.720:FF:000019">
    <property type="entry name" value="Glycerol-3-phosphate dehydrogenase [NAD(P)+]"/>
    <property type="match status" value="1"/>
</dbReference>
<dbReference type="PRINTS" id="PR00077">
    <property type="entry name" value="GPDHDRGNASE"/>
</dbReference>
<dbReference type="InterPro" id="IPR006168">
    <property type="entry name" value="G3P_DH_NAD-dep"/>
</dbReference>
<dbReference type="NCBIfam" id="NF000942">
    <property type="entry name" value="PRK00094.1-4"/>
    <property type="match status" value="1"/>
</dbReference>
<evidence type="ECO:0000256" key="4">
    <source>
        <dbReference type="ARBA" id="ARBA00048683"/>
    </source>
</evidence>
<dbReference type="SUPFAM" id="SSF48179">
    <property type="entry name" value="6-phosphogluconate dehydrogenase C-terminal domain-like"/>
    <property type="match status" value="1"/>
</dbReference>
<feature type="domain" description="Glycerol-3-phosphate dehydrogenase NAD-dependent N-terminal" evidence="7">
    <location>
        <begin position="78"/>
        <end position="236"/>
    </location>
</feature>
<dbReference type="InterPro" id="IPR011128">
    <property type="entry name" value="G3P_DH_NAD-dep_N"/>
</dbReference>
<dbReference type="InterPro" id="IPR006109">
    <property type="entry name" value="G3P_DH_NAD-dep_C"/>
</dbReference>
<gene>
    <name evidence="9" type="ORF">AG1IA_06040</name>
</gene>
<dbReference type="HOGENOM" id="CLU_033449_0_2_1"/>
<keyword evidence="10" id="KW-1185">Reference proteome</keyword>
<evidence type="ECO:0000256" key="5">
    <source>
        <dbReference type="RuleBase" id="RU000437"/>
    </source>
</evidence>
<dbReference type="STRING" id="983506.L8WT61"/>
<dbReference type="AlphaFoldDB" id="L8WT61"/>
<evidence type="ECO:0000256" key="2">
    <source>
        <dbReference type="ARBA" id="ARBA00023002"/>
    </source>
</evidence>
<protein>
    <recommendedName>
        <fullName evidence="6">Glycerol-3-phosphate dehydrogenase [NAD(+)]</fullName>
        <ecNumber evidence="6">1.1.1.8</ecNumber>
    </recommendedName>
</protein>
<dbReference type="GO" id="GO:0141152">
    <property type="term" value="F:glycerol-3-phosphate dehydrogenase (NAD+) activity"/>
    <property type="evidence" value="ECO:0007669"/>
    <property type="project" value="UniProtKB-UniRule"/>
</dbReference>
<dbReference type="SUPFAM" id="SSF51735">
    <property type="entry name" value="NAD(P)-binding Rossmann-fold domains"/>
    <property type="match status" value="1"/>
</dbReference>
<accession>L8WT61</accession>
<evidence type="ECO:0000313" key="10">
    <source>
        <dbReference type="Proteomes" id="UP000011668"/>
    </source>
</evidence>
<dbReference type="Gene3D" id="1.10.1040.10">
    <property type="entry name" value="N-(1-d-carboxylethyl)-l-norvaline Dehydrogenase, domain 2"/>
    <property type="match status" value="1"/>
</dbReference>
<comment type="caution">
    <text evidence="9">The sequence shown here is derived from an EMBL/GenBank/DDBJ whole genome shotgun (WGS) entry which is preliminary data.</text>
</comment>
<dbReference type="NCBIfam" id="NF000940">
    <property type="entry name" value="PRK00094.1-2"/>
    <property type="match status" value="1"/>
</dbReference>
<dbReference type="Gene3D" id="3.40.50.720">
    <property type="entry name" value="NAD(P)-binding Rossmann-like Domain"/>
    <property type="match status" value="1"/>
</dbReference>
<evidence type="ECO:0000256" key="1">
    <source>
        <dbReference type="ARBA" id="ARBA00011009"/>
    </source>
</evidence>
<comment type="similarity">
    <text evidence="1 5">Belongs to the NAD-dependent glycerol-3-phosphate dehydrogenase family.</text>
</comment>
<dbReference type="PANTHER" id="PTHR11728">
    <property type="entry name" value="GLYCEROL-3-PHOSPHATE DEHYDROGENASE"/>
    <property type="match status" value="1"/>
</dbReference>